<dbReference type="Pfam" id="PF13520">
    <property type="entry name" value="AA_permease_2"/>
    <property type="match status" value="1"/>
</dbReference>
<feature type="transmembrane region" description="Helical" evidence="5">
    <location>
        <begin position="12"/>
        <end position="32"/>
    </location>
</feature>
<reference evidence="6" key="1">
    <citation type="submission" date="2012-07" db="EMBL/GenBank/DDBJ databases">
        <title>The Genome Sequence of Myroides odoratimimus CCUG 10230.</title>
        <authorList>
            <consortium name="The Broad Institute Genome Sequencing Platform"/>
            <person name="Earl A."/>
            <person name="Ward D."/>
            <person name="Feldgarden M."/>
            <person name="Gevers D."/>
            <person name="Huys G."/>
            <person name="Walker B."/>
            <person name="Young S.K."/>
            <person name="Zeng Q."/>
            <person name="Gargeya S."/>
            <person name="Fitzgerald M."/>
            <person name="Haas B."/>
            <person name="Abouelleil A."/>
            <person name="Alvarado L."/>
            <person name="Arachchi H.M."/>
            <person name="Berlin A.M."/>
            <person name="Chapman S.B."/>
            <person name="Goldberg J."/>
            <person name="Griggs A."/>
            <person name="Gujja S."/>
            <person name="Hansen M."/>
            <person name="Howarth C."/>
            <person name="Imamovic A."/>
            <person name="Larimer J."/>
            <person name="McCowen C."/>
            <person name="Montmayeur A."/>
            <person name="Murphy C."/>
            <person name="Neiman D."/>
            <person name="Pearson M."/>
            <person name="Priest M."/>
            <person name="Roberts A."/>
            <person name="Saif S."/>
            <person name="Shea T."/>
            <person name="Sisk P."/>
            <person name="Sykes S."/>
            <person name="Wortman J."/>
            <person name="Nusbaum C."/>
            <person name="Birren B."/>
        </authorList>
    </citation>
    <scope>NUCLEOTIDE SEQUENCE [LARGE SCALE GENOMIC DNA]</scope>
    <source>
        <strain evidence="6">CCUG 10230</strain>
    </source>
</reference>
<accession>A0ABN0EDT4</accession>
<evidence type="ECO:0000313" key="7">
    <source>
        <dbReference type="Proteomes" id="UP000005402"/>
    </source>
</evidence>
<feature type="transmembrane region" description="Helical" evidence="5">
    <location>
        <begin position="380"/>
        <end position="399"/>
    </location>
</feature>
<dbReference type="PANTHER" id="PTHR11785">
    <property type="entry name" value="AMINO ACID TRANSPORTER"/>
    <property type="match status" value="1"/>
</dbReference>
<feature type="transmembrane region" description="Helical" evidence="5">
    <location>
        <begin position="346"/>
        <end position="368"/>
    </location>
</feature>
<dbReference type="InterPro" id="IPR050598">
    <property type="entry name" value="AminoAcid_Transporter"/>
</dbReference>
<dbReference type="EMBL" id="AGEC02000007">
    <property type="protein sequence ID" value="EHO11916.1"/>
    <property type="molecule type" value="Genomic_DNA"/>
</dbReference>
<dbReference type="Proteomes" id="UP000005402">
    <property type="component" value="Unassembled WGS sequence"/>
</dbReference>
<protein>
    <recommendedName>
        <fullName evidence="8">Amino acid permease</fullName>
    </recommendedName>
</protein>
<evidence type="ECO:0000256" key="5">
    <source>
        <dbReference type="SAM" id="Phobius"/>
    </source>
</evidence>
<proteinExistence type="predicted"/>
<sequence>MVNEKNRISLFTGVLIVIANVIGISAFSNLGIQLMYQTSYIEVILVWILGALIALCGALSYAEVACIYPENGGEYSFLSKMYNPTIGFLAGWISITVGFPVSIALSAKVYASYFFADADQMFIASGIVIATTILHFLGYNSSMAFQKIVTLTIVIVFIGLITFGLISPSKSALYDNYSTINYAQDNLKVIKNFVIALIFISYSYTGWNSVTYMVADFKKPSRTIPRILFIGTLFVGICYVLLQVVLLKHLKYDELKGSLNVVMTFVNKLSDGQYTVVIKGFVTLLFISSISIMTWVGSKVLYQMTIKSNTFSFLRSSFYAYQNIKILCFQGCIVLLILVSGSFEQILVYCGFLLSMCSLLVVLGLVRIKNKTKDSIILKRPLSLLTQYVFIVFTFILIIQSLWSYPLESLIGCLNVLFGFIVFKMKEEKSLYHS</sequence>
<evidence type="ECO:0000256" key="3">
    <source>
        <dbReference type="ARBA" id="ARBA00022989"/>
    </source>
</evidence>
<feature type="transmembrane region" description="Helical" evidence="5">
    <location>
        <begin position="318"/>
        <end position="340"/>
    </location>
</feature>
<feature type="transmembrane region" description="Helical" evidence="5">
    <location>
        <begin position="227"/>
        <end position="246"/>
    </location>
</feature>
<keyword evidence="2 5" id="KW-0812">Transmembrane</keyword>
<feature type="transmembrane region" description="Helical" evidence="5">
    <location>
        <begin position="193"/>
        <end position="215"/>
    </location>
</feature>
<gene>
    <name evidence="6" type="ORF">HMPREF9712_00163</name>
</gene>
<dbReference type="Gene3D" id="1.20.1740.10">
    <property type="entry name" value="Amino acid/polyamine transporter I"/>
    <property type="match status" value="1"/>
</dbReference>
<keyword evidence="7" id="KW-1185">Reference proteome</keyword>
<feature type="transmembrane region" description="Helical" evidence="5">
    <location>
        <begin position="405"/>
        <end position="423"/>
    </location>
</feature>
<keyword evidence="4 5" id="KW-0472">Membrane</keyword>
<name>A0ABN0EDT4_9FLAO</name>
<organism evidence="6 7">
    <name type="scientific">Myroides odoratimimus CCUG 10230</name>
    <dbReference type="NCBI Taxonomy" id="883150"/>
    <lineage>
        <taxon>Bacteria</taxon>
        <taxon>Pseudomonadati</taxon>
        <taxon>Bacteroidota</taxon>
        <taxon>Flavobacteriia</taxon>
        <taxon>Flavobacteriales</taxon>
        <taxon>Flavobacteriaceae</taxon>
        <taxon>Myroides</taxon>
    </lineage>
</organism>
<evidence type="ECO:0000256" key="4">
    <source>
        <dbReference type="ARBA" id="ARBA00023136"/>
    </source>
</evidence>
<dbReference type="PIRSF" id="PIRSF006060">
    <property type="entry name" value="AA_transporter"/>
    <property type="match status" value="1"/>
</dbReference>
<evidence type="ECO:0000313" key="6">
    <source>
        <dbReference type="EMBL" id="EHO11916.1"/>
    </source>
</evidence>
<dbReference type="InterPro" id="IPR002293">
    <property type="entry name" value="AA/rel_permease1"/>
</dbReference>
<evidence type="ECO:0000256" key="2">
    <source>
        <dbReference type="ARBA" id="ARBA00022692"/>
    </source>
</evidence>
<feature type="transmembrane region" description="Helical" evidence="5">
    <location>
        <begin position="44"/>
        <end position="68"/>
    </location>
</feature>
<keyword evidence="3 5" id="KW-1133">Transmembrane helix</keyword>
<evidence type="ECO:0008006" key="8">
    <source>
        <dbReference type="Google" id="ProtNLM"/>
    </source>
</evidence>
<evidence type="ECO:0000256" key="1">
    <source>
        <dbReference type="ARBA" id="ARBA00004141"/>
    </source>
</evidence>
<comment type="subcellular location">
    <subcellularLocation>
        <location evidence="1">Membrane</location>
        <topology evidence="1">Multi-pass membrane protein</topology>
    </subcellularLocation>
</comment>
<comment type="caution">
    <text evidence="6">The sequence shown here is derived from an EMBL/GenBank/DDBJ whole genome shotgun (WGS) entry which is preliminary data.</text>
</comment>
<feature type="transmembrane region" description="Helical" evidence="5">
    <location>
        <begin position="276"/>
        <end position="297"/>
    </location>
</feature>
<feature type="transmembrane region" description="Helical" evidence="5">
    <location>
        <begin position="148"/>
        <end position="166"/>
    </location>
</feature>
<dbReference type="RefSeq" id="WP_006256870.1">
    <property type="nucleotide sequence ID" value="NZ_KE161015.1"/>
</dbReference>
<feature type="transmembrane region" description="Helical" evidence="5">
    <location>
        <begin position="89"/>
        <end position="115"/>
    </location>
</feature>
<feature type="transmembrane region" description="Helical" evidence="5">
    <location>
        <begin position="121"/>
        <end position="139"/>
    </location>
</feature>
<dbReference type="PANTHER" id="PTHR11785:SF512">
    <property type="entry name" value="SOBREMESA, ISOFORM B"/>
    <property type="match status" value="1"/>
</dbReference>